<evidence type="ECO:0000256" key="3">
    <source>
        <dbReference type="ARBA" id="ARBA00022692"/>
    </source>
</evidence>
<dbReference type="OrthoDB" id="440424at2759"/>
<comment type="subcellular location">
    <subcellularLocation>
        <location evidence="1">Membrane</location>
        <topology evidence="1">Multi-pass membrane protein</topology>
    </subcellularLocation>
</comment>
<dbReference type="Gene3D" id="6.10.110.10">
    <property type="match status" value="1"/>
</dbReference>
<dbReference type="GO" id="GO:0016020">
    <property type="term" value="C:membrane"/>
    <property type="evidence" value="ECO:0007669"/>
    <property type="project" value="UniProtKB-SubCell"/>
</dbReference>
<keyword evidence="5 6" id="KW-0472">Membrane</keyword>
<dbReference type="HOGENOM" id="CLU_086437_0_0_1"/>
<comment type="similarity">
    <text evidence="2">Belongs to the IFI6/IFI27 family.</text>
</comment>
<reference evidence="7 8" key="1">
    <citation type="submission" date="2014-04" db="EMBL/GenBank/DDBJ databases">
        <title>Evolutionary Origins and Diversification of the Mycorrhizal Mutualists.</title>
        <authorList>
            <consortium name="DOE Joint Genome Institute"/>
            <consortium name="Mycorrhizal Genomics Consortium"/>
            <person name="Kohler A."/>
            <person name="Kuo A."/>
            <person name="Nagy L.G."/>
            <person name="Floudas D."/>
            <person name="Copeland A."/>
            <person name="Barry K.W."/>
            <person name="Cichocki N."/>
            <person name="Veneault-Fourrey C."/>
            <person name="LaButti K."/>
            <person name="Lindquist E.A."/>
            <person name="Lipzen A."/>
            <person name="Lundell T."/>
            <person name="Morin E."/>
            <person name="Murat C."/>
            <person name="Riley R."/>
            <person name="Ohm R."/>
            <person name="Sun H."/>
            <person name="Tunlid A."/>
            <person name="Henrissat B."/>
            <person name="Grigoriev I.V."/>
            <person name="Hibbett D.S."/>
            <person name="Martin F."/>
        </authorList>
    </citation>
    <scope>NUCLEOTIDE SEQUENCE [LARGE SCALE GENOMIC DNA]</scope>
    <source>
        <strain evidence="7 8">Koide BX008</strain>
    </source>
</reference>
<evidence type="ECO:0000256" key="5">
    <source>
        <dbReference type="ARBA" id="ARBA00023136"/>
    </source>
</evidence>
<dbReference type="InterPro" id="IPR038213">
    <property type="entry name" value="IFI6/IFI27-like_sf"/>
</dbReference>
<evidence type="ECO:0000256" key="1">
    <source>
        <dbReference type="ARBA" id="ARBA00004141"/>
    </source>
</evidence>
<accession>A0A0C2XDG9</accession>
<keyword evidence="3 6" id="KW-0812">Transmembrane</keyword>
<dbReference type="Pfam" id="PF06140">
    <property type="entry name" value="Ifi-6-16"/>
    <property type="match status" value="1"/>
</dbReference>
<dbReference type="InterPro" id="IPR009311">
    <property type="entry name" value="IFI6/IFI27-like"/>
</dbReference>
<gene>
    <name evidence="7" type="ORF">M378DRAFT_74719</name>
</gene>
<dbReference type="AlphaFoldDB" id="A0A0C2XDG9"/>
<protein>
    <submittedName>
        <fullName evidence="7">Uncharacterized protein</fullName>
    </submittedName>
</protein>
<keyword evidence="8" id="KW-1185">Reference proteome</keyword>
<evidence type="ECO:0000256" key="2">
    <source>
        <dbReference type="ARBA" id="ARBA00007262"/>
    </source>
</evidence>
<proteinExistence type="inferred from homology"/>
<keyword evidence="4 6" id="KW-1133">Transmembrane helix</keyword>
<organism evidence="7 8">
    <name type="scientific">Amanita muscaria (strain Koide BX008)</name>
    <dbReference type="NCBI Taxonomy" id="946122"/>
    <lineage>
        <taxon>Eukaryota</taxon>
        <taxon>Fungi</taxon>
        <taxon>Dikarya</taxon>
        <taxon>Basidiomycota</taxon>
        <taxon>Agaricomycotina</taxon>
        <taxon>Agaricomycetes</taxon>
        <taxon>Agaricomycetidae</taxon>
        <taxon>Agaricales</taxon>
        <taxon>Pluteineae</taxon>
        <taxon>Amanitaceae</taxon>
        <taxon>Amanita</taxon>
    </lineage>
</organism>
<evidence type="ECO:0000256" key="4">
    <source>
        <dbReference type="ARBA" id="ARBA00022989"/>
    </source>
</evidence>
<sequence>MGHSPHYGVEEEEPALGFAREKKQHRDPQTTHSLAAEILSTLYAADTNDEHLVQSLQDVVRETGWYEDLAAAVLNGLESALKAAAPMGQAMKDAHDKAAQVVADIWGFAKEHPVFCAVVALGILVILAPWAIEVLGFGELGPIEGTFAAWWQSRYAGYVPAGSLFSFFQRLGMIWKLAKIEVHAKSYGGMGAIRL</sequence>
<feature type="transmembrane region" description="Helical" evidence="6">
    <location>
        <begin position="114"/>
        <end position="132"/>
    </location>
</feature>
<dbReference type="Proteomes" id="UP000054549">
    <property type="component" value="Unassembled WGS sequence"/>
</dbReference>
<feature type="transmembrane region" description="Helical" evidence="6">
    <location>
        <begin position="155"/>
        <end position="175"/>
    </location>
</feature>
<evidence type="ECO:0000313" key="8">
    <source>
        <dbReference type="Proteomes" id="UP000054549"/>
    </source>
</evidence>
<evidence type="ECO:0000313" key="7">
    <source>
        <dbReference type="EMBL" id="KIL66898.1"/>
    </source>
</evidence>
<name>A0A0C2XDG9_AMAMK</name>
<dbReference type="InParanoid" id="A0A0C2XDG9"/>
<evidence type="ECO:0000256" key="6">
    <source>
        <dbReference type="SAM" id="Phobius"/>
    </source>
</evidence>
<dbReference type="EMBL" id="KN818234">
    <property type="protein sequence ID" value="KIL66898.1"/>
    <property type="molecule type" value="Genomic_DNA"/>
</dbReference>